<dbReference type="NCBIfam" id="TIGR02174">
    <property type="entry name" value="CXXU_selWTH"/>
    <property type="match status" value="1"/>
</dbReference>
<keyword evidence="1" id="KW-0676">Redox-active center</keyword>
<dbReference type="InterPro" id="IPR036249">
    <property type="entry name" value="Thioredoxin-like_sf"/>
</dbReference>
<accession>A0ABP0FLQ6</accession>
<name>A0ABP0FLQ6_CLALP</name>
<organism evidence="2 3">
    <name type="scientific">Clavelina lepadiformis</name>
    <name type="common">Light-bulb sea squirt</name>
    <name type="synonym">Ascidia lepadiformis</name>
    <dbReference type="NCBI Taxonomy" id="159417"/>
    <lineage>
        <taxon>Eukaryota</taxon>
        <taxon>Metazoa</taxon>
        <taxon>Chordata</taxon>
        <taxon>Tunicata</taxon>
        <taxon>Ascidiacea</taxon>
        <taxon>Aplousobranchia</taxon>
        <taxon>Clavelinidae</taxon>
        <taxon>Clavelina</taxon>
    </lineage>
</organism>
<evidence type="ECO:0000256" key="1">
    <source>
        <dbReference type="ARBA" id="ARBA00023284"/>
    </source>
</evidence>
<evidence type="ECO:0000313" key="3">
    <source>
        <dbReference type="Proteomes" id="UP001642483"/>
    </source>
</evidence>
<dbReference type="InterPro" id="IPR011893">
    <property type="entry name" value="Selenoprotein_Rdx-typ"/>
</dbReference>
<comment type="caution">
    <text evidence="2">The sequence shown here is derived from an EMBL/GenBank/DDBJ whole genome shotgun (WGS) entry which is preliminary data.</text>
</comment>
<dbReference type="Gene3D" id="3.40.30.10">
    <property type="entry name" value="Glutaredoxin"/>
    <property type="match status" value="1"/>
</dbReference>
<evidence type="ECO:0000313" key="2">
    <source>
        <dbReference type="EMBL" id="CAK8679350.1"/>
    </source>
</evidence>
<dbReference type="SUPFAM" id="SSF52833">
    <property type="entry name" value="Thioredoxin-like"/>
    <property type="match status" value="1"/>
</dbReference>
<dbReference type="Proteomes" id="UP001642483">
    <property type="component" value="Unassembled WGS sequence"/>
</dbReference>
<protein>
    <recommendedName>
        <fullName evidence="4">Selenoprotein W</fullName>
    </recommendedName>
</protein>
<gene>
    <name evidence="2" type="ORF">CVLEPA_LOCUS9595</name>
</gene>
<reference evidence="2 3" key="1">
    <citation type="submission" date="2024-02" db="EMBL/GenBank/DDBJ databases">
        <authorList>
            <person name="Daric V."/>
            <person name="Darras S."/>
        </authorList>
    </citation>
    <scope>NUCLEOTIDE SEQUENCE [LARGE SCALE GENOMIC DNA]</scope>
</reference>
<keyword evidence="3" id="KW-1185">Reference proteome</keyword>
<evidence type="ECO:0008006" key="4">
    <source>
        <dbReference type="Google" id="ProtNLM"/>
    </source>
</evidence>
<dbReference type="EMBL" id="CAWYQH010000057">
    <property type="protein sequence ID" value="CAK8679350.1"/>
    <property type="molecule type" value="Genomic_DNA"/>
</dbReference>
<dbReference type="Pfam" id="PF10262">
    <property type="entry name" value="Rdx"/>
    <property type="match status" value="1"/>
</dbReference>
<proteinExistence type="predicted"/>
<sequence>MVCGNSLHGMENTTIQYEEQNLIGWPCTAELENEFGDDVEMVGVATPNVSGYLEVDVNGRLVHSKKNGDGYIDSEAKLQKIIRAVEDAL</sequence>